<proteinExistence type="predicted"/>
<name>A0A8C5AGJ8_GADMO</name>
<dbReference type="OMA" id="KCREMHP"/>
<dbReference type="Proteomes" id="UP000694546">
    <property type="component" value="Chromosome 17"/>
</dbReference>
<organism evidence="1 2">
    <name type="scientific">Gadus morhua</name>
    <name type="common">Atlantic cod</name>
    <dbReference type="NCBI Taxonomy" id="8049"/>
    <lineage>
        <taxon>Eukaryota</taxon>
        <taxon>Metazoa</taxon>
        <taxon>Chordata</taxon>
        <taxon>Craniata</taxon>
        <taxon>Vertebrata</taxon>
        <taxon>Euteleostomi</taxon>
        <taxon>Actinopterygii</taxon>
        <taxon>Neopterygii</taxon>
        <taxon>Teleostei</taxon>
        <taxon>Neoteleostei</taxon>
        <taxon>Acanthomorphata</taxon>
        <taxon>Zeiogadaria</taxon>
        <taxon>Gadariae</taxon>
        <taxon>Gadiformes</taxon>
        <taxon>Gadoidei</taxon>
        <taxon>Gadidae</taxon>
        <taxon>Gadus</taxon>
    </lineage>
</organism>
<reference evidence="1" key="1">
    <citation type="submission" date="2025-08" db="UniProtKB">
        <authorList>
            <consortium name="Ensembl"/>
        </authorList>
    </citation>
    <scope>IDENTIFICATION</scope>
</reference>
<reference evidence="1" key="2">
    <citation type="submission" date="2025-09" db="UniProtKB">
        <authorList>
            <consortium name="Ensembl"/>
        </authorList>
    </citation>
    <scope>IDENTIFICATION</scope>
</reference>
<sequence length="650" mass="74513">MERKPVVRLKHKPGSGGTTLAMQLLWDLRKSFRCAVLVDPTLESSLIVSAVFKLYTAGESHNYRTVLLLVQGGNVNTLQKSFVAELSERKIDSVKPVVVILNCVRITHINAGHPAGVKLSDTLTDNERKEFDDKKEWLNRQYTEENGIIPTEFHGFNIMQSNFSKDYVKRACDVFNTTDCRPSVPNRGLEFTACLCLLNSYVPGSVMLESHCEKFLSTFEETMIPFRHLTVSFNPNGSGGRPVLRMAHPMIAEQGTQSLHDAGWERSKIAIILLKKLCTEEHTLFLSTFMKALLIHRQKTKKFSRLILDIKNGNGKQSCLSVLHEAVKKGPQIGSYPQTLSRFYYQETEDFLNARKWAERAKQIAPDNSFFADTLGQVYKHFLYRKVCELESNPNTLTEVLDLATKAFEAFEHGEILAGKEQENRDGLSQQSEIFNYRPKIAYLQVANKLFEYKGVIESVAKRTNQYPKYENLKSPLSNQIQERARFINMLLSYSQESFEEEDPDYVLKAARTCYKDYTDDALPEGLGEGPTEDQLRFLHENWQNDTQEPRLNLKNKVEVLKSSFNETHEKYFRSRFLLPLLYLETSDGTKVRVDGVVRCYKVYTSVGDEEIELYVDPAKRLALWKPGTVTFELRFTIRGPTAYDIQFPD</sequence>
<dbReference type="GeneTree" id="ENSGT00390000013973"/>
<accession>A0A8C5AGJ8</accession>
<keyword evidence="2" id="KW-1185">Reference proteome</keyword>
<protein>
    <recommendedName>
        <fullName evidence="3">Sterile alpha motif domain-containing protein 9-like</fullName>
    </recommendedName>
</protein>
<dbReference type="PANTHER" id="PTHR16155:SF18">
    <property type="entry name" value="STERILE ALPHA MOTIF DOMAIN-CONTAINING PROTEIN 9-LIKE"/>
    <property type="match status" value="1"/>
</dbReference>
<evidence type="ECO:0000313" key="1">
    <source>
        <dbReference type="Ensembl" id="ENSGMOP00000031284.1"/>
    </source>
</evidence>
<dbReference type="AlphaFoldDB" id="A0A8C5AGJ8"/>
<evidence type="ECO:0000313" key="2">
    <source>
        <dbReference type="Proteomes" id="UP000694546"/>
    </source>
</evidence>
<dbReference type="GO" id="GO:0005737">
    <property type="term" value="C:cytoplasm"/>
    <property type="evidence" value="ECO:0007669"/>
    <property type="project" value="TreeGrafter"/>
</dbReference>
<dbReference type="PANTHER" id="PTHR16155">
    <property type="entry name" value="DED DOMAIN-CONTAINING PROTEIN"/>
    <property type="match status" value="1"/>
</dbReference>
<evidence type="ECO:0008006" key="3">
    <source>
        <dbReference type="Google" id="ProtNLM"/>
    </source>
</evidence>
<dbReference type="Ensembl" id="ENSGMOT00000060179.1">
    <property type="protein sequence ID" value="ENSGMOP00000031284.1"/>
    <property type="gene ID" value="ENSGMOG00000028732.1"/>
</dbReference>